<evidence type="ECO:0000256" key="1">
    <source>
        <dbReference type="SAM" id="MobiDB-lite"/>
    </source>
</evidence>
<proteinExistence type="predicted"/>
<dbReference type="InterPro" id="IPR002937">
    <property type="entry name" value="Amino_oxidase"/>
</dbReference>
<dbReference type="PROSITE" id="PS51318">
    <property type="entry name" value="TAT"/>
    <property type="match status" value="1"/>
</dbReference>
<dbReference type="SUPFAM" id="SSF51905">
    <property type="entry name" value="FAD/NAD(P)-binding domain"/>
    <property type="match status" value="2"/>
</dbReference>
<dbReference type="InterPro" id="IPR019546">
    <property type="entry name" value="TAT_signal_bac_arc"/>
</dbReference>
<feature type="domain" description="Amine oxidase" evidence="3">
    <location>
        <begin position="350"/>
        <end position="508"/>
    </location>
</feature>
<dbReference type="Proteomes" id="UP001589667">
    <property type="component" value="Unassembled WGS sequence"/>
</dbReference>
<protein>
    <submittedName>
        <fullName evidence="4">FAD-dependent oxidoreductase</fullName>
    </submittedName>
</protein>
<keyword evidence="2" id="KW-0732">Signal</keyword>
<dbReference type="PROSITE" id="PS51257">
    <property type="entry name" value="PROKAR_LIPOPROTEIN"/>
    <property type="match status" value="1"/>
</dbReference>
<name>A0ABV5SSR4_9MICO</name>
<evidence type="ECO:0000313" key="4">
    <source>
        <dbReference type="EMBL" id="MFB9643394.1"/>
    </source>
</evidence>
<feature type="domain" description="Amine oxidase" evidence="3">
    <location>
        <begin position="60"/>
        <end position="135"/>
    </location>
</feature>
<dbReference type="PANTHER" id="PTHR10742">
    <property type="entry name" value="FLAVIN MONOAMINE OXIDASE"/>
    <property type="match status" value="1"/>
</dbReference>
<evidence type="ECO:0000259" key="3">
    <source>
        <dbReference type="Pfam" id="PF01593"/>
    </source>
</evidence>
<dbReference type="InterPro" id="IPR050281">
    <property type="entry name" value="Flavin_monoamine_oxidase"/>
</dbReference>
<feature type="chain" id="PRO_5045061216" evidence="2">
    <location>
        <begin position="30"/>
        <end position="516"/>
    </location>
</feature>
<sequence>MRVRAGGSGVSRRGFLAAALAGTATVVLASCTEPQPTPSPPPTGTPTPSPTPSPAPTPSPVPEPLALRRSRWGADPFARGAFGFDAAGSTDELRKALAQPVAERVFFAGEACDTEAPGTLQGARSSGARAASLVLDLAEPGERVAVIGAGLAGLTAARELADRDLEVVVIEARDRIGGRIDTVDADGFDGPIELGALVVGSAVLRAALPDSVALLPIAAPEDARTAAGTTVAIPTTGPDAIAAAQAWAAAQPEARARQLSLATALVESGTSASLSTAPDATGVSPAAWLAHSVTSGVGVETGATANRVAALADLGPGAAAAGPGIGADPDAPAGTSPTLARGLAGALDADADALDIAVMSVVTRIAYDERRVSLRLDSGESLTVDRVVVTVPLGVLKTDTLQFSPALPLLHQRAISRLGVGLVDTVWLRFDDAFWRSPNGDADSNDAGAEASVAVLTVVGETPSVAAWLDAGGPDGEPVLVGLIAATQAERLEALDDEAFRAAVLADLVPFATAGG</sequence>
<dbReference type="Pfam" id="PF13450">
    <property type="entry name" value="NAD_binding_8"/>
    <property type="match status" value="1"/>
</dbReference>
<feature type="signal peptide" evidence="2">
    <location>
        <begin position="1"/>
        <end position="29"/>
    </location>
</feature>
<gene>
    <name evidence="4" type="ORF">ACFFQV_13935</name>
</gene>
<keyword evidence="5" id="KW-1185">Reference proteome</keyword>
<dbReference type="PANTHER" id="PTHR10742:SF410">
    <property type="entry name" value="LYSINE-SPECIFIC HISTONE DEMETHYLASE 2"/>
    <property type="match status" value="1"/>
</dbReference>
<dbReference type="NCBIfam" id="TIGR01409">
    <property type="entry name" value="TAT_signal_seq"/>
    <property type="match status" value="1"/>
</dbReference>
<evidence type="ECO:0000313" key="5">
    <source>
        <dbReference type="Proteomes" id="UP001589667"/>
    </source>
</evidence>
<dbReference type="InterPro" id="IPR036188">
    <property type="entry name" value="FAD/NAD-bd_sf"/>
</dbReference>
<dbReference type="SUPFAM" id="SSF54373">
    <property type="entry name" value="FAD-linked reductases, C-terminal domain"/>
    <property type="match status" value="1"/>
</dbReference>
<feature type="region of interest" description="Disordered" evidence="1">
    <location>
        <begin position="31"/>
        <end position="65"/>
    </location>
</feature>
<organism evidence="4 5">
    <name type="scientific">Agromyces lapidis</name>
    <dbReference type="NCBI Taxonomy" id="279574"/>
    <lineage>
        <taxon>Bacteria</taxon>
        <taxon>Bacillati</taxon>
        <taxon>Actinomycetota</taxon>
        <taxon>Actinomycetes</taxon>
        <taxon>Micrococcales</taxon>
        <taxon>Microbacteriaceae</taxon>
        <taxon>Agromyces</taxon>
    </lineage>
</organism>
<evidence type="ECO:0000256" key="2">
    <source>
        <dbReference type="SAM" id="SignalP"/>
    </source>
</evidence>
<comment type="caution">
    <text evidence="4">The sequence shown here is derived from an EMBL/GenBank/DDBJ whole genome shotgun (WGS) entry which is preliminary data.</text>
</comment>
<dbReference type="Pfam" id="PF01593">
    <property type="entry name" value="Amino_oxidase"/>
    <property type="match status" value="2"/>
</dbReference>
<reference evidence="4 5" key="1">
    <citation type="submission" date="2024-09" db="EMBL/GenBank/DDBJ databases">
        <authorList>
            <person name="Sun Q."/>
            <person name="Mori K."/>
        </authorList>
    </citation>
    <scope>NUCLEOTIDE SEQUENCE [LARGE SCALE GENOMIC DNA]</scope>
    <source>
        <strain evidence="4 5">JCM 14321</strain>
    </source>
</reference>
<dbReference type="RefSeq" id="WP_157425166.1">
    <property type="nucleotide sequence ID" value="NZ_BAAANI010000004.1"/>
</dbReference>
<dbReference type="Gene3D" id="3.50.50.60">
    <property type="entry name" value="FAD/NAD(P)-binding domain"/>
    <property type="match status" value="2"/>
</dbReference>
<accession>A0ABV5SSR4</accession>
<dbReference type="EMBL" id="JBHMBL010000003">
    <property type="protein sequence ID" value="MFB9643394.1"/>
    <property type="molecule type" value="Genomic_DNA"/>
</dbReference>
<feature type="compositionally biased region" description="Pro residues" evidence="1">
    <location>
        <begin position="35"/>
        <end position="63"/>
    </location>
</feature>
<dbReference type="InterPro" id="IPR006311">
    <property type="entry name" value="TAT_signal"/>
</dbReference>